<dbReference type="InterPro" id="IPR040079">
    <property type="entry name" value="Glutathione_S-Trfase"/>
</dbReference>
<evidence type="ECO:0000259" key="3">
    <source>
        <dbReference type="PROSITE" id="PS50405"/>
    </source>
</evidence>
<dbReference type="KEGG" id="aaf:AURANDRAFT_39533"/>
<dbReference type="GO" id="GO:0004364">
    <property type="term" value="F:glutathione transferase activity"/>
    <property type="evidence" value="ECO:0007669"/>
    <property type="project" value="TreeGrafter"/>
</dbReference>
<dbReference type="EMBL" id="GL833718">
    <property type="protein sequence ID" value="EGB02203.1"/>
    <property type="molecule type" value="Genomic_DNA"/>
</dbReference>
<dbReference type="SUPFAM" id="SSF52833">
    <property type="entry name" value="Thioredoxin-like"/>
    <property type="match status" value="1"/>
</dbReference>
<feature type="signal peptide" evidence="1">
    <location>
        <begin position="1"/>
        <end position="26"/>
    </location>
</feature>
<dbReference type="InterPro" id="IPR036249">
    <property type="entry name" value="Thioredoxin-like_sf"/>
</dbReference>
<dbReference type="InterPro" id="IPR004045">
    <property type="entry name" value="Glutathione_S-Trfase_N"/>
</dbReference>
<dbReference type="InterPro" id="IPR010987">
    <property type="entry name" value="Glutathione-S-Trfase_C-like"/>
</dbReference>
<dbReference type="eggNOG" id="KOG1695">
    <property type="taxonomic scope" value="Eukaryota"/>
</dbReference>
<dbReference type="InterPro" id="IPR050213">
    <property type="entry name" value="GST_superfamily"/>
</dbReference>
<gene>
    <name evidence="4" type="ORF">AURANDRAFT_39533</name>
</gene>
<dbReference type="RefSeq" id="XP_009043099.1">
    <property type="nucleotide sequence ID" value="XM_009044851.1"/>
</dbReference>
<dbReference type="PANTHER" id="PTHR11571">
    <property type="entry name" value="GLUTATHIONE S-TRANSFERASE"/>
    <property type="match status" value="1"/>
</dbReference>
<dbReference type="SFLD" id="SFLDS00019">
    <property type="entry name" value="Glutathione_Transferase_(cytos"/>
    <property type="match status" value="1"/>
</dbReference>
<dbReference type="InterPro" id="IPR004046">
    <property type="entry name" value="GST_C"/>
</dbReference>
<dbReference type="Pfam" id="PF14497">
    <property type="entry name" value="GST_C_3"/>
    <property type="match status" value="1"/>
</dbReference>
<dbReference type="Proteomes" id="UP000002729">
    <property type="component" value="Unassembled WGS sequence"/>
</dbReference>
<accession>F0YRQ7</accession>
<feature type="chain" id="PRO_5003263203" description="Glutathione S-transferase" evidence="1">
    <location>
        <begin position="27"/>
        <end position="309"/>
    </location>
</feature>
<dbReference type="CDD" id="cd03039">
    <property type="entry name" value="GST_N_Sigma_like"/>
    <property type="match status" value="1"/>
</dbReference>
<keyword evidence="1" id="KW-0732">Signal</keyword>
<dbReference type="Gene3D" id="3.40.30.10">
    <property type="entry name" value="Glutaredoxin"/>
    <property type="match status" value="1"/>
</dbReference>
<dbReference type="PROSITE" id="PS50404">
    <property type="entry name" value="GST_NTER"/>
    <property type="match status" value="1"/>
</dbReference>
<dbReference type="GeneID" id="20221998"/>
<dbReference type="InParanoid" id="F0YRQ7"/>
<dbReference type="OrthoDB" id="422574at2759"/>
<feature type="domain" description="GST C-terminal" evidence="3">
    <location>
        <begin position="140"/>
        <end position="287"/>
    </location>
</feature>
<dbReference type="PROSITE" id="PS50405">
    <property type="entry name" value="GST_CTER"/>
    <property type="match status" value="1"/>
</dbReference>
<evidence type="ECO:0000256" key="1">
    <source>
        <dbReference type="SAM" id="SignalP"/>
    </source>
</evidence>
<organism evidence="5">
    <name type="scientific">Aureococcus anophagefferens</name>
    <name type="common">Harmful bloom alga</name>
    <dbReference type="NCBI Taxonomy" id="44056"/>
    <lineage>
        <taxon>Eukaryota</taxon>
        <taxon>Sar</taxon>
        <taxon>Stramenopiles</taxon>
        <taxon>Ochrophyta</taxon>
        <taxon>Pelagophyceae</taxon>
        <taxon>Pelagomonadales</taxon>
        <taxon>Pelagomonadaceae</taxon>
        <taxon>Aureococcus</taxon>
    </lineage>
</organism>
<evidence type="ECO:0008006" key="6">
    <source>
        <dbReference type="Google" id="ProtNLM"/>
    </source>
</evidence>
<dbReference type="SUPFAM" id="SSF47616">
    <property type="entry name" value="GST C-terminal domain-like"/>
    <property type="match status" value="1"/>
</dbReference>
<dbReference type="GO" id="GO:0006749">
    <property type="term" value="P:glutathione metabolic process"/>
    <property type="evidence" value="ECO:0007669"/>
    <property type="project" value="TreeGrafter"/>
</dbReference>
<dbReference type="AlphaFoldDB" id="F0YRQ7"/>
<evidence type="ECO:0000259" key="2">
    <source>
        <dbReference type="PROSITE" id="PS50404"/>
    </source>
</evidence>
<feature type="non-terminal residue" evidence="4">
    <location>
        <position position="1"/>
    </location>
</feature>
<name>F0YRQ7_AURAN</name>
<evidence type="ECO:0000313" key="4">
    <source>
        <dbReference type="EMBL" id="EGB02203.1"/>
    </source>
</evidence>
<dbReference type="OMA" id="YAREPSG"/>
<proteinExistence type="predicted"/>
<evidence type="ECO:0000313" key="5">
    <source>
        <dbReference type="Proteomes" id="UP000002729"/>
    </source>
</evidence>
<sequence>MMRALRCYALLPALAWSLAPPQVLDAKTVAHSLWQERDLFETSVHALITRGPPGPPAFRLAYMPCRNRGEILRLMLEEAQVPYELEIVGFRAWRDGGVKATTPHGKLPVLRDYDGRGADLGQEGAITRFLARKLGLAGRTPEEEATVDSLYCFWFATLRNNGVSHDGEHFSCAALKAVEDVGELARPPYGAVFRQNTLSKAERSLVALDFFEKTLADAGTGFLVADAPTVVDLGLFYILYELGEDDICPDWADKFGLPLLRAFADRVAARPQIAAFLASPARMPRYAREPSGASLYTYLAGRDSPDLSL</sequence>
<dbReference type="InterPro" id="IPR036282">
    <property type="entry name" value="Glutathione-S-Trfase_C_sf"/>
</dbReference>
<keyword evidence="5" id="KW-1185">Reference proteome</keyword>
<protein>
    <recommendedName>
        <fullName evidence="6">Glutathione S-transferase</fullName>
    </recommendedName>
</protein>
<feature type="domain" description="GST N-terminal" evidence="2">
    <location>
        <begin position="56"/>
        <end position="138"/>
    </location>
</feature>
<reference evidence="4 5" key="1">
    <citation type="journal article" date="2011" name="Proc. Natl. Acad. Sci. U.S.A.">
        <title>Niche of harmful alga Aureococcus anophagefferens revealed through ecogenomics.</title>
        <authorList>
            <person name="Gobler C.J."/>
            <person name="Berry D.L."/>
            <person name="Dyhrman S.T."/>
            <person name="Wilhelm S.W."/>
            <person name="Salamov A."/>
            <person name="Lobanov A.V."/>
            <person name="Zhang Y."/>
            <person name="Collier J.L."/>
            <person name="Wurch L.L."/>
            <person name="Kustka A.B."/>
            <person name="Dill B.D."/>
            <person name="Shah M."/>
            <person name="VerBerkmoes N.C."/>
            <person name="Kuo A."/>
            <person name="Terry A."/>
            <person name="Pangilinan J."/>
            <person name="Lindquist E.A."/>
            <person name="Lucas S."/>
            <person name="Paulsen I.T."/>
            <person name="Hattenrath-Lehmann T.K."/>
            <person name="Talmage S.C."/>
            <person name="Walker E.A."/>
            <person name="Koch F."/>
            <person name="Burson A.M."/>
            <person name="Marcoval M.A."/>
            <person name="Tang Y.Z."/>
            <person name="Lecleir G.R."/>
            <person name="Coyne K.J."/>
            <person name="Berg G.M."/>
            <person name="Bertrand E.M."/>
            <person name="Saito M.A."/>
            <person name="Gladyshev V.N."/>
            <person name="Grigoriev I.V."/>
        </authorList>
    </citation>
    <scope>NUCLEOTIDE SEQUENCE [LARGE SCALE GENOMIC DNA]</scope>
    <source>
        <strain evidence="5">CCMP 1984</strain>
    </source>
</reference>
<dbReference type="Gene3D" id="1.20.1050.10">
    <property type="match status" value="1"/>
</dbReference>